<feature type="transmembrane region" description="Helical" evidence="6">
    <location>
        <begin position="229"/>
        <end position="252"/>
    </location>
</feature>
<feature type="transmembrane region" description="Helical" evidence="6">
    <location>
        <begin position="523"/>
        <end position="545"/>
    </location>
</feature>
<dbReference type="RefSeq" id="WP_144988498.1">
    <property type="nucleotide sequence ID" value="NZ_VNJK01000001.1"/>
</dbReference>
<dbReference type="Pfam" id="PF02687">
    <property type="entry name" value="FtsX"/>
    <property type="match status" value="1"/>
</dbReference>
<keyword evidence="6" id="KW-0813">Transport</keyword>
<dbReference type="PANTHER" id="PTHR46795">
    <property type="entry name" value="ABC TRANSPORTER PERMEASE-RELATED-RELATED"/>
    <property type="match status" value="1"/>
</dbReference>
<dbReference type="PANTHER" id="PTHR46795:SF1">
    <property type="entry name" value="ABC TRANSPORTER PERMEASE PROTEIN"/>
    <property type="match status" value="1"/>
</dbReference>
<feature type="transmembrane region" description="Helical" evidence="6">
    <location>
        <begin position="284"/>
        <end position="305"/>
    </location>
</feature>
<evidence type="ECO:0000256" key="5">
    <source>
        <dbReference type="ARBA" id="ARBA00023136"/>
    </source>
</evidence>
<dbReference type="InterPro" id="IPR052536">
    <property type="entry name" value="ABC-4_Integral_Memb_Prot"/>
</dbReference>
<feature type="transmembrane region" description="Helical" evidence="6">
    <location>
        <begin position="58"/>
        <end position="77"/>
    </location>
</feature>
<evidence type="ECO:0000313" key="8">
    <source>
        <dbReference type="EMBL" id="TVX92741.1"/>
    </source>
</evidence>
<comment type="caution">
    <text evidence="8">The sequence shown here is derived from an EMBL/GenBank/DDBJ whole genome shotgun (WGS) entry which is preliminary data.</text>
</comment>
<proteinExistence type="inferred from homology"/>
<keyword evidence="3 6" id="KW-0812">Transmembrane</keyword>
<comment type="similarity">
    <text evidence="6">Belongs to the ABC-4 integral membrane protein family.</text>
</comment>
<feature type="transmembrane region" description="Helical" evidence="6">
    <location>
        <begin position="154"/>
        <end position="175"/>
    </location>
</feature>
<evidence type="ECO:0000256" key="2">
    <source>
        <dbReference type="ARBA" id="ARBA00022475"/>
    </source>
</evidence>
<organism evidence="8 9">
    <name type="scientific">Paenibacillus agilis</name>
    <dbReference type="NCBI Taxonomy" id="3020863"/>
    <lineage>
        <taxon>Bacteria</taxon>
        <taxon>Bacillati</taxon>
        <taxon>Bacillota</taxon>
        <taxon>Bacilli</taxon>
        <taxon>Bacillales</taxon>
        <taxon>Paenibacillaceae</taxon>
        <taxon>Paenibacillus</taxon>
    </lineage>
</organism>
<feature type="transmembrane region" description="Helical" evidence="6">
    <location>
        <begin position="196"/>
        <end position="217"/>
    </location>
</feature>
<dbReference type="AlphaFoldDB" id="A0A559IYR1"/>
<keyword evidence="2 6" id="KW-1003">Cell membrane</keyword>
<keyword evidence="5 6" id="KW-0472">Membrane</keyword>
<keyword evidence="9" id="KW-1185">Reference proteome</keyword>
<protein>
    <submittedName>
        <fullName evidence="8">ABC transporter permease</fullName>
    </submittedName>
</protein>
<dbReference type="InterPro" id="IPR003838">
    <property type="entry name" value="ABC3_permease_C"/>
</dbReference>
<evidence type="ECO:0000256" key="4">
    <source>
        <dbReference type="ARBA" id="ARBA00022989"/>
    </source>
</evidence>
<dbReference type="GO" id="GO:0005886">
    <property type="term" value="C:plasma membrane"/>
    <property type="evidence" value="ECO:0007669"/>
    <property type="project" value="UniProtKB-SubCell"/>
</dbReference>
<reference evidence="8 9" key="1">
    <citation type="submission" date="2019-07" db="EMBL/GenBank/DDBJ databases">
        <authorList>
            <person name="Kim J."/>
        </authorList>
    </citation>
    <scope>NUCLEOTIDE SEQUENCE [LARGE SCALE GENOMIC DNA]</scope>
    <source>
        <strain evidence="8 9">N4</strain>
    </source>
</reference>
<feature type="transmembrane region" description="Helical" evidence="6">
    <location>
        <begin position="574"/>
        <end position="597"/>
    </location>
</feature>
<feature type="transmembrane region" description="Helical" evidence="6">
    <location>
        <begin position="20"/>
        <end position="38"/>
    </location>
</feature>
<evidence type="ECO:0000256" key="1">
    <source>
        <dbReference type="ARBA" id="ARBA00004651"/>
    </source>
</evidence>
<feature type="transmembrane region" description="Helical" evidence="6">
    <location>
        <begin position="609"/>
        <end position="630"/>
    </location>
</feature>
<evidence type="ECO:0000256" key="3">
    <source>
        <dbReference type="ARBA" id="ARBA00022692"/>
    </source>
</evidence>
<dbReference type="PIRSF" id="PIRSF018968">
    <property type="entry name" value="ABC_permease_BceB"/>
    <property type="match status" value="1"/>
</dbReference>
<sequence>MTFRALAFRNISSNWHRYSAYFLSCAFSVTIFFLYASYMYHPELVKIQGQLGDIGKGIIATCSVLIFGISFFFVLYSSSGFIRSRQKEVGLFSLFGMSKWQLRLMFVYENLFIAVASIAVGIGTGTILLKLFLMSMSYYMILESPLPFYFPIDAAIFTAVAYMALFGLITLWTLRKVGKKELVELIRSEKGNDQKLRFSWLLGILAIASLVYSYYLAWHTHWEHLESKMLPIFVLAIAGTYFLYTQFSILIVQLLKLNRRWYYNGTNLLNISRAAHRVKENARVLFNISILVAVVLTSSASVYALDRSMYQFSRASHSFAFSMLEVHDKPFLLTIDQVKTVAEQYKHQITAVETLKMIDAESSSIYGYLGSVSLIRQSDLNRLYATLGKQTVEPLDEDVYWIDQRVAELFQVGRKINPETIEIKLKGLDESLEFKIKQKIDSTLIPSRYAGGDVLALPDRQWEQLYKQASPKLISNVMMVDWTDWEQSYWLVKELERLADAPSSYYMTSRITDNYEVQQTSSLGFFIGIFISLLFFVASGSIIYFKMFNDLQEDKSYYQSLVRIGLSIQEIKRVVNVQVGIIFFLPCMIGSLHTMFAMKTLSNLMNVDAMNYGFTIVLIFIVMQTLYFWASRRAYLRVILQGITR</sequence>
<dbReference type="Proteomes" id="UP000318102">
    <property type="component" value="Unassembled WGS sequence"/>
</dbReference>
<comment type="subcellular location">
    <subcellularLocation>
        <location evidence="1 6">Cell membrane</location>
        <topology evidence="1 6">Multi-pass membrane protein</topology>
    </subcellularLocation>
</comment>
<feature type="domain" description="ABC3 transporter permease C-terminal" evidence="7">
    <location>
        <begin position="63"/>
        <end position="179"/>
    </location>
</feature>
<evidence type="ECO:0000313" key="9">
    <source>
        <dbReference type="Proteomes" id="UP000318102"/>
    </source>
</evidence>
<dbReference type="GO" id="GO:0055085">
    <property type="term" value="P:transmembrane transport"/>
    <property type="evidence" value="ECO:0007669"/>
    <property type="project" value="UniProtKB-UniRule"/>
</dbReference>
<evidence type="ECO:0000259" key="7">
    <source>
        <dbReference type="Pfam" id="PF02687"/>
    </source>
</evidence>
<name>A0A559IYR1_9BACL</name>
<gene>
    <name evidence="8" type="ORF">FPZ44_06560</name>
</gene>
<dbReference type="InterPro" id="IPR027022">
    <property type="entry name" value="ABC_permease_BceB-typ"/>
</dbReference>
<keyword evidence="4 6" id="KW-1133">Transmembrane helix</keyword>
<feature type="transmembrane region" description="Helical" evidence="6">
    <location>
        <begin position="111"/>
        <end position="134"/>
    </location>
</feature>
<accession>A0A559IYR1</accession>
<dbReference type="EMBL" id="VNJK01000001">
    <property type="protein sequence ID" value="TVX92741.1"/>
    <property type="molecule type" value="Genomic_DNA"/>
</dbReference>
<evidence type="ECO:0000256" key="6">
    <source>
        <dbReference type="PIRNR" id="PIRNR018968"/>
    </source>
</evidence>
<dbReference type="OrthoDB" id="1937696at2"/>